<name>A0ABQ2HKI7_9BACT</name>
<evidence type="ECO:0000313" key="1">
    <source>
        <dbReference type="EMBL" id="GGM84389.1"/>
    </source>
</evidence>
<comment type="caution">
    <text evidence="1">The sequence shown here is derived from an EMBL/GenBank/DDBJ whole genome shotgun (WGS) entry which is preliminary data.</text>
</comment>
<sequence>MIGYSITYLLERSARTSSEEMIGEDINSPNIIIKVPLTSPDRSHWSSSGPIDDHIEGNGQFYQITAQQIVNDTLFVYCQYDQRAREHFADLVSKIQLAASTDTSTPAGDSHSRLLKGFLKDYLSTHRQHVFFVLEWAPDELAARSTNAPFHAGIKPAVALPPPDFA</sequence>
<keyword evidence="2" id="KW-1185">Reference proteome</keyword>
<dbReference type="Proteomes" id="UP000632339">
    <property type="component" value="Unassembled WGS sequence"/>
</dbReference>
<protein>
    <submittedName>
        <fullName evidence="1">Uncharacterized protein</fullName>
    </submittedName>
</protein>
<dbReference type="RefSeq" id="WP_019944530.1">
    <property type="nucleotide sequence ID" value="NZ_BMLI01000001.1"/>
</dbReference>
<proteinExistence type="predicted"/>
<organism evidence="1 2">
    <name type="scientific">Dyadobacter beijingensis</name>
    <dbReference type="NCBI Taxonomy" id="365489"/>
    <lineage>
        <taxon>Bacteria</taxon>
        <taxon>Pseudomonadati</taxon>
        <taxon>Bacteroidota</taxon>
        <taxon>Cytophagia</taxon>
        <taxon>Cytophagales</taxon>
        <taxon>Spirosomataceae</taxon>
        <taxon>Dyadobacter</taxon>
    </lineage>
</organism>
<accession>A0ABQ2HKI7</accession>
<dbReference type="EMBL" id="BMLI01000001">
    <property type="protein sequence ID" value="GGM84389.1"/>
    <property type="molecule type" value="Genomic_DNA"/>
</dbReference>
<gene>
    <name evidence="1" type="ORF">GCM10010967_15290</name>
</gene>
<reference evidence="2" key="1">
    <citation type="journal article" date="2019" name="Int. J. Syst. Evol. Microbiol.">
        <title>The Global Catalogue of Microorganisms (GCM) 10K type strain sequencing project: providing services to taxonomists for standard genome sequencing and annotation.</title>
        <authorList>
            <consortium name="The Broad Institute Genomics Platform"/>
            <consortium name="The Broad Institute Genome Sequencing Center for Infectious Disease"/>
            <person name="Wu L."/>
            <person name="Ma J."/>
        </authorList>
    </citation>
    <scope>NUCLEOTIDE SEQUENCE [LARGE SCALE GENOMIC DNA]</scope>
    <source>
        <strain evidence="2">CGMCC 1.6375</strain>
    </source>
</reference>
<evidence type="ECO:0000313" key="2">
    <source>
        <dbReference type="Proteomes" id="UP000632339"/>
    </source>
</evidence>